<evidence type="ECO:0000313" key="1">
    <source>
        <dbReference type="EMBL" id="CAA7270400.1"/>
    </source>
</evidence>
<dbReference type="OrthoDB" id="2925107at2759"/>
<dbReference type="AlphaFoldDB" id="A0A8S0WIH8"/>
<gene>
    <name evidence="1" type="ORF">AAE3_LOCUS12702</name>
</gene>
<accession>A0A8S0WIH8</accession>
<evidence type="ECO:0000313" key="2">
    <source>
        <dbReference type="Proteomes" id="UP000467700"/>
    </source>
</evidence>
<dbReference type="SUPFAM" id="SSF52047">
    <property type="entry name" value="RNI-like"/>
    <property type="match status" value="1"/>
</dbReference>
<organism evidence="1 2">
    <name type="scientific">Cyclocybe aegerita</name>
    <name type="common">Black poplar mushroom</name>
    <name type="synonym">Agrocybe aegerita</name>
    <dbReference type="NCBI Taxonomy" id="1973307"/>
    <lineage>
        <taxon>Eukaryota</taxon>
        <taxon>Fungi</taxon>
        <taxon>Dikarya</taxon>
        <taxon>Basidiomycota</taxon>
        <taxon>Agaricomycotina</taxon>
        <taxon>Agaricomycetes</taxon>
        <taxon>Agaricomycetidae</taxon>
        <taxon>Agaricales</taxon>
        <taxon>Agaricineae</taxon>
        <taxon>Bolbitiaceae</taxon>
        <taxon>Cyclocybe</taxon>
    </lineage>
</organism>
<comment type="caution">
    <text evidence="1">The sequence shown here is derived from an EMBL/GenBank/DDBJ whole genome shotgun (WGS) entry which is preliminary data.</text>
</comment>
<protein>
    <recommendedName>
        <fullName evidence="3">F-box domain-containing protein</fullName>
    </recommendedName>
</protein>
<dbReference type="Proteomes" id="UP000467700">
    <property type="component" value="Unassembled WGS sequence"/>
</dbReference>
<sequence length="574" mass="65612">MESDSDSDGESWLVNFKWTHPEEGLPDEIRLAIRNNHAPPKATVRSALALRDEPATAVPQFYAKLATLDAEIHELEKQKSVLQLEAEPHRRKLEACNTLLAPIRRVPFDIIREIARLTLPYQPAANVKNAPLSLCQVSSAWRKAALSLPELWTTLYLVVEDLLSTRRYHQRVVEWFERARGRPVSLYLCFSFQRPHVGSAKHAYGRFLHKLRPSVPQIRHLRIVSKSLKDALPCFENAHWPLDGLESLELHGHDSESMEWMMEDTMDGPQVPFPAMTLFKTATNLRSLTVENDFYFTLGAPELIPWAQLTTVRMTEWLRVADWVKIMKSCPQLRLGQFEVGAEWVDEGTRPVLAHLEELRLHGMHFEVSMFDLISIFDLPNLRVIDVCHLTMGFADDIPDPLPANQIPALKTIHNFYFNDFWSKTHPMYVLELITEMTNLRELELTDVMPGTAYQAVFERMLFDEPTPILPNLSRLFVKADKKVKDWTAFIDMVASRSFNTPVGCSPLKVVAVVIEQAWTKRSCKVIPALAKLKEALKGCQEAGLSIMIGDHHNGVYSCRPPCVSLGWNPRWRD</sequence>
<keyword evidence="2" id="KW-1185">Reference proteome</keyword>
<reference evidence="1 2" key="1">
    <citation type="submission" date="2020-01" db="EMBL/GenBank/DDBJ databases">
        <authorList>
            <person name="Gupta K D."/>
        </authorList>
    </citation>
    <scope>NUCLEOTIDE SEQUENCE [LARGE SCALE GENOMIC DNA]</scope>
</reference>
<dbReference type="EMBL" id="CACVBS010000090">
    <property type="protein sequence ID" value="CAA7270400.1"/>
    <property type="molecule type" value="Genomic_DNA"/>
</dbReference>
<name>A0A8S0WIH8_CYCAE</name>
<evidence type="ECO:0008006" key="3">
    <source>
        <dbReference type="Google" id="ProtNLM"/>
    </source>
</evidence>
<proteinExistence type="predicted"/>